<sequence length="117" mass="12814">MAYDIRLAKIITGDIILAKFQDDLYKDPAILQTIPTEAGVQMMMLPFGYPFEQEFGGEIKAEHVLYQYKNCPEELKNKYLEATSNLTLATPGTLRNLSNLAGGAGGKMGGISGLIKK</sequence>
<dbReference type="STRING" id="1121448.DGI_2991"/>
<dbReference type="EMBL" id="CP006585">
    <property type="protein sequence ID" value="AGW14714.1"/>
    <property type="molecule type" value="Genomic_DNA"/>
</dbReference>
<organism evidence="1 2">
    <name type="scientific">Megalodesulfovibrio gigas (strain ATCC 19364 / DSM 1382 / NCIMB 9332 / VKM B-1759)</name>
    <name type="common">Desulfovibrio gigas</name>
    <dbReference type="NCBI Taxonomy" id="1121448"/>
    <lineage>
        <taxon>Bacteria</taxon>
        <taxon>Pseudomonadati</taxon>
        <taxon>Thermodesulfobacteriota</taxon>
        <taxon>Desulfovibrionia</taxon>
        <taxon>Desulfovibrionales</taxon>
        <taxon>Desulfovibrionaceae</taxon>
        <taxon>Megalodesulfovibrio</taxon>
    </lineage>
</organism>
<dbReference type="eggNOG" id="ENOG50335GW">
    <property type="taxonomic scope" value="Bacteria"/>
</dbReference>
<accession>T2GEW7</accession>
<dbReference type="PATRIC" id="fig|1121448.10.peg.2951"/>
<dbReference type="HOGENOM" id="CLU_169584_0_0_7"/>
<dbReference type="Proteomes" id="UP000016587">
    <property type="component" value="Chromosome"/>
</dbReference>
<dbReference type="AlphaFoldDB" id="T2GEW7"/>
<evidence type="ECO:0000313" key="1">
    <source>
        <dbReference type="EMBL" id="AGW14714.1"/>
    </source>
</evidence>
<keyword evidence="2" id="KW-1185">Reference proteome</keyword>
<dbReference type="Gene3D" id="2.30.30.100">
    <property type="match status" value="1"/>
</dbReference>
<evidence type="ECO:0000313" key="2">
    <source>
        <dbReference type="Proteomes" id="UP000016587"/>
    </source>
</evidence>
<proteinExistence type="predicted"/>
<name>T2GEW7_MEGG1</name>
<dbReference type="OrthoDB" id="5471527at2"/>
<dbReference type="KEGG" id="dgg:DGI_2991"/>
<reference evidence="1 2" key="1">
    <citation type="journal article" date="2013" name="J. Bacteriol.">
        <title>Roles of HynAB and Ech, the only two hydrogenases found in the model sulfate reducer Desulfovibrio gigas.</title>
        <authorList>
            <person name="Morais-Silva F.O."/>
            <person name="Santos C.I."/>
            <person name="Rodrigues R."/>
            <person name="Pereira I.A."/>
            <person name="Rodrigues-Pousada C."/>
        </authorList>
    </citation>
    <scope>NUCLEOTIDE SEQUENCE [LARGE SCALE GENOMIC DNA]</scope>
    <source>
        <strain evidence="2">ATCC 19364 / DSM 1382 / NCIMB 9332 / VKM B-1759</strain>
    </source>
</reference>
<dbReference type="RefSeq" id="WP_021761781.1">
    <property type="nucleotide sequence ID" value="NC_022444.1"/>
</dbReference>
<protein>
    <submittedName>
        <fullName evidence="1">Uncharacterized protein</fullName>
    </submittedName>
</protein>
<reference evidence="2" key="2">
    <citation type="submission" date="2013-07" db="EMBL/GenBank/DDBJ databases">
        <authorList>
            <person name="Morais-Silva F.O."/>
            <person name="Rezende A.M."/>
            <person name="Pimentel C."/>
            <person name="Resende D.M."/>
            <person name="Santos C.I."/>
            <person name="Clemente C."/>
            <person name="de Oliveira L.M."/>
            <person name="da Silva S.M."/>
            <person name="Costa D.A."/>
            <person name="Varela-Raposo A."/>
            <person name="Horacio E.C.A."/>
            <person name="Matos M."/>
            <person name="Flores O."/>
            <person name="Ruiz J.C."/>
            <person name="Rodrigues-Pousada C."/>
        </authorList>
    </citation>
    <scope>NUCLEOTIDE SEQUENCE [LARGE SCALE GENOMIC DNA]</scope>
    <source>
        <strain evidence="2">ATCC 19364 / DSM 1382 / NCIMB 9332 / VKM B-1759</strain>
    </source>
</reference>
<gene>
    <name evidence="1" type="ORF">DGI_2991</name>
</gene>